<evidence type="ECO:0000313" key="2">
    <source>
        <dbReference type="Ensembl" id="ENSUPAP00010004255.1"/>
    </source>
</evidence>
<name>A0A8D2GZ42_UROPR</name>
<keyword evidence="3" id="KW-1185">Reference proteome</keyword>
<feature type="compositionally biased region" description="Basic and acidic residues" evidence="1">
    <location>
        <begin position="44"/>
        <end position="68"/>
    </location>
</feature>
<dbReference type="GeneTree" id="ENSGT00960000192945"/>
<reference evidence="2" key="1">
    <citation type="submission" date="2025-08" db="UniProtKB">
        <authorList>
            <consortium name="Ensembl"/>
        </authorList>
    </citation>
    <scope>IDENTIFICATION</scope>
</reference>
<protein>
    <submittedName>
        <fullName evidence="2">Uncharacterized protein</fullName>
    </submittedName>
</protein>
<dbReference type="Gene3D" id="3.30.450.60">
    <property type="match status" value="1"/>
</dbReference>
<sequence>MIGGLFIYNHKGEVLISRVYRDDIGDSGLWLPTELRDRRTENLHHTAGHQESDKRRAVPDHQPGDWADRLAAGGHQVSPE</sequence>
<evidence type="ECO:0000256" key="1">
    <source>
        <dbReference type="SAM" id="MobiDB-lite"/>
    </source>
</evidence>
<accession>A0A8D2GZ42</accession>
<dbReference type="Ensembl" id="ENSUPAT00010004896.1">
    <property type="protein sequence ID" value="ENSUPAP00010004255.1"/>
    <property type="gene ID" value="ENSUPAG00010003469.1"/>
</dbReference>
<proteinExistence type="predicted"/>
<dbReference type="AlphaFoldDB" id="A0A8D2GZ42"/>
<dbReference type="InterPro" id="IPR011012">
    <property type="entry name" value="Longin-like_dom_sf"/>
</dbReference>
<organism evidence="2 3">
    <name type="scientific">Urocitellus parryii</name>
    <name type="common">Arctic ground squirrel</name>
    <name type="synonym">Spermophilus parryii</name>
    <dbReference type="NCBI Taxonomy" id="9999"/>
    <lineage>
        <taxon>Eukaryota</taxon>
        <taxon>Metazoa</taxon>
        <taxon>Chordata</taxon>
        <taxon>Craniata</taxon>
        <taxon>Vertebrata</taxon>
        <taxon>Euteleostomi</taxon>
        <taxon>Mammalia</taxon>
        <taxon>Eutheria</taxon>
        <taxon>Euarchontoglires</taxon>
        <taxon>Glires</taxon>
        <taxon>Rodentia</taxon>
        <taxon>Sciuromorpha</taxon>
        <taxon>Sciuridae</taxon>
        <taxon>Xerinae</taxon>
        <taxon>Marmotini</taxon>
        <taxon>Urocitellus</taxon>
    </lineage>
</organism>
<dbReference type="SUPFAM" id="SSF64356">
    <property type="entry name" value="SNARE-like"/>
    <property type="match status" value="1"/>
</dbReference>
<dbReference type="Proteomes" id="UP000694417">
    <property type="component" value="Unplaced"/>
</dbReference>
<evidence type="ECO:0000313" key="3">
    <source>
        <dbReference type="Proteomes" id="UP000694417"/>
    </source>
</evidence>
<reference evidence="2" key="2">
    <citation type="submission" date="2025-09" db="UniProtKB">
        <authorList>
            <consortium name="Ensembl"/>
        </authorList>
    </citation>
    <scope>IDENTIFICATION</scope>
</reference>
<feature type="region of interest" description="Disordered" evidence="1">
    <location>
        <begin position="44"/>
        <end position="80"/>
    </location>
</feature>